<dbReference type="EMBL" id="JAGHQM010003303">
    <property type="protein sequence ID" value="KAH0544944.1"/>
    <property type="molecule type" value="Genomic_DNA"/>
</dbReference>
<keyword evidence="3" id="KW-1185">Reference proteome</keyword>
<accession>A0A9P8I805</accession>
<reference evidence="2" key="1">
    <citation type="submission" date="2021-03" db="EMBL/GenBank/DDBJ databases">
        <title>Comparative genomics and phylogenomic investigation of the class Geoglossomycetes provide insights into ecological specialization and systematics.</title>
        <authorList>
            <person name="Melie T."/>
            <person name="Pirro S."/>
            <person name="Miller A.N."/>
            <person name="Quandt A."/>
        </authorList>
    </citation>
    <scope>NUCLEOTIDE SEQUENCE</scope>
    <source>
        <strain evidence="2">CAQ_001_2017</strain>
    </source>
</reference>
<feature type="non-terminal residue" evidence="2">
    <location>
        <position position="158"/>
    </location>
</feature>
<evidence type="ECO:0000313" key="3">
    <source>
        <dbReference type="Proteomes" id="UP000750711"/>
    </source>
</evidence>
<protein>
    <submittedName>
        <fullName evidence="2">Uncharacterized protein</fullName>
    </submittedName>
</protein>
<comment type="caution">
    <text evidence="2">The sequence shown here is derived from an EMBL/GenBank/DDBJ whole genome shotgun (WGS) entry which is preliminary data.</text>
</comment>
<organism evidence="2 3">
    <name type="scientific">Trichoglossum hirsutum</name>
    <dbReference type="NCBI Taxonomy" id="265104"/>
    <lineage>
        <taxon>Eukaryota</taxon>
        <taxon>Fungi</taxon>
        <taxon>Dikarya</taxon>
        <taxon>Ascomycota</taxon>
        <taxon>Pezizomycotina</taxon>
        <taxon>Geoglossomycetes</taxon>
        <taxon>Geoglossales</taxon>
        <taxon>Geoglossaceae</taxon>
        <taxon>Trichoglossum</taxon>
    </lineage>
</organism>
<feature type="region of interest" description="Disordered" evidence="1">
    <location>
        <begin position="12"/>
        <end position="158"/>
    </location>
</feature>
<feature type="compositionally biased region" description="Polar residues" evidence="1">
    <location>
        <begin position="38"/>
        <end position="48"/>
    </location>
</feature>
<dbReference type="AlphaFoldDB" id="A0A9P8I805"/>
<dbReference type="Proteomes" id="UP000750711">
    <property type="component" value="Unassembled WGS sequence"/>
</dbReference>
<feature type="compositionally biased region" description="Polar residues" evidence="1">
    <location>
        <begin position="83"/>
        <end position="95"/>
    </location>
</feature>
<sequence length="158" mass="15615">MLRCIEEVDLLGNSTEPYGSLPPSYEESVSDVPPDYSCTDTLASNSKLESQHPAPPAYASDGHPASSSSSSSNTQPIFDDPLQSITIDFSNTYNVRQHKKKGGKKGGGGGGGKSAGGGKNSGGAGGNDDGDGDGDAGGETGGMNGDGNDGDDGGGGGD</sequence>
<feature type="compositionally biased region" description="Gly residues" evidence="1">
    <location>
        <begin position="105"/>
        <end position="127"/>
    </location>
</feature>
<proteinExistence type="predicted"/>
<evidence type="ECO:0000313" key="2">
    <source>
        <dbReference type="EMBL" id="KAH0544944.1"/>
    </source>
</evidence>
<feature type="compositionally biased region" description="Gly residues" evidence="1">
    <location>
        <begin position="137"/>
        <end position="158"/>
    </location>
</feature>
<name>A0A9P8I805_9PEZI</name>
<gene>
    <name evidence="2" type="ORF">GP486_008479</name>
</gene>
<evidence type="ECO:0000256" key="1">
    <source>
        <dbReference type="SAM" id="MobiDB-lite"/>
    </source>
</evidence>